<keyword evidence="6 8" id="KW-1133">Transmembrane helix</keyword>
<comment type="similarity">
    <text evidence="2">Belongs to the auxin efflux carrier (TC 2.A.69) family.</text>
</comment>
<keyword evidence="5 8" id="KW-0812">Transmembrane</keyword>
<evidence type="ECO:0000256" key="5">
    <source>
        <dbReference type="ARBA" id="ARBA00022692"/>
    </source>
</evidence>
<evidence type="ECO:0000256" key="1">
    <source>
        <dbReference type="ARBA" id="ARBA00004651"/>
    </source>
</evidence>
<evidence type="ECO:0008006" key="11">
    <source>
        <dbReference type="Google" id="ProtNLM"/>
    </source>
</evidence>
<organism evidence="9 10">
    <name type="scientific">Actinoalloteichus caeruleus DSM 43889</name>
    <dbReference type="NCBI Taxonomy" id="1120930"/>
    <lineage>
        <taxon>Bacteria</taxon>
        <taxon>Bacillati</taxon>
        <taxon>Actinomycetota</taxon>
        <taxon>Actinomycetes</taxon>
        <taxon>Pseudonocardiales</taxon>
        <taxon>Pseudonocardiaceae</taxon>
        <taxon>Actinoalloteichus</taxon>
        <taxon>Actinoalloteichus cyanogriseus</taxon>
    </lineage>
</organism>
<feature type="transmembrane region" description="Helical" evidence="8">
    <location>
        <begin position="225"/>
        <end position="248"/>
    </location>
</feature>
<dbReference type="InterPro" id="IPR004776">
    <property type="entry name" value="Mem_transp_PIN-like"/>
</dbReference>
<dbReference type="RefSeq" id="WP_016697506.1">
    <property type="nucleotide sequence ID" value="NZ_AUBJ02000001.1"/>
</dbReference>
<gene>
    <name evidence="9" type="ORF">G443_003498</name>
</gene>
<feature type="transmembrane region" description="Helical" evidence="8">
    <location>
        <begin position="123"/>
        <end position="143"/>
    </location>
</feature>
<keyword evidence="7 8" id="KW-0472">Membrane</keyword>
<name>A0ABT1JL40_ACTCY</name>
<feature type="transmembrane region" description="Helical" evidence="8">
    <location>
        <begin position="287"/>
        <end position="307"/>
    </location>
</feature>
<sequence>MQGVIAGFSVIAVVIGIGYLLGRTGTLGPSGRDVLSTLAFFVATPALLFETLATADVGTVFSPTLVVTVASTVVAALVFVLVSWLVLRRSVAETTIGALTASYVNAGNLGIPISVYVLGDAAYAAPIMIFQLVVMTPLSFAVLDTATAGRRRSLWRVFAQPLRNPVTIASFLGLGVALAGLPLPELVLQPFQLVGAMAVPAMLLAFGISLHGGGRPGSGRYKRDLWTAVALKNLLQPVVAFLLARYALGLEGTMLLAATITAALPTAQNIFVYAIRYDRAVDLARDAILITTVVSVPVIVTITALLAPG</sequence>
<feature type="transmembrane region" description="Helical" evidence="8">
    <location>
        <begin position="6"/>
        <end position="22"/>
    </location>
</feature>
<evidence type="ECO:0000313" key="9">
    <source>
        <dbReference type="EMBL" id="MCP2333228.1"/>
    </source>
</evidence>
<evidence type="ECO:0000256" key="8">
    <source>
        <dbReference type="SAM" id="Phobius"/>
    </source>
</evidence>
<comment type="caution">
    <text evidence="9">The sequence shown here is derived from an EMBL/GenBank/DDBJ whole genome shotgun (WGS) entry which is preliminary data.</text>
</comment>
<keyword evidence="10" id="KW-1185">Reference proteome</keyword>
<evidence type="ECO:0000256" key="7">
    <source>
        <dbReference type="ARBA" id="ARBA00023136"/>
    </source>
</evidence>
<feature type="transmembrane region" description="Helical" evidence="8">
    <location>
        <begin position="193"/>
        <end position="213"/>
    </location>
</feature>
<evidence type="ECO:0000256" key="6">
    <source>
        <dbReference type="ARBA" id="ARBA00022989"/>
    </source>
</evidence>
<feature type="transmembrane region" description="Helical" evidence="8">
    <location>
        <begin position="254"/>
        <end position="275"/>
    </location>
</feature>
<dbReference type="PANTHER" id="PTHR36838:SF1">
    <property type="entry name" value="SLR1864 PROTEIN"/>
    <property type="match status" value="1"/>
</dbReference>
<evidence type="ECO:0000256" key="2">
    <source>
        <dbReference type="ARBA" id="ARBA00010145"/>
    </source>
</evidence>
<feature type="transmembrane region" description="Helical" evidence="8">
    <location>
        <begin position="34"/>
        <end position="53"/>
    </location>
</feature>
<feature type="transmembrane region" description="Helical" evidence="8">
    <location>
        <begin position="164"/>
        <end position="181"/>
    </location>
</feature>
<protein>
    <recommendedName>
        <fullName evidence="11">Permease</fullName>
    </recommendedName>
</protein>
<dbReference type="PANTHER" id="PTHR36838">
    <property type="entry name" value="AUXIN EFFLUX CARRIER FAMILY PROTEIN"/>
    <property type="match status" value="1"/>
</dbReference>
<accession>A0ABT1JL40</accession>
<reference evidence="9 10" key="1">
    <citation type="submission" date="2013-07" db="EMBL/GenBank/DDBJ databases">
        <authorList>
            <consortium name="DOE Joint Genome Institute"/>
            <person name="Reeve W."/>
            <person name="Huntemann M."/>
            <person name="Han J."/>
            <person name="Chen A."/>
            <person name="Kyrpides N."/>
            <person name="Mavromatis K."/>
            <person name="Markowitz V."/>
            <person name="Palaniappan K."/>
            <person name="Ivanova N."/>
            <person name="Schaumberg A."/>
            <person name="Pati A."/>
            <person name="Liolios K."/>
            <person name="Nordberg H.P."/>
            <person name="Cantor M.N."/>
            <person name="Hua S.X."/>
            <person name="Woyke T."/>
        </authorList>
    </citation>
    <scope>NUCLEOTIDE SEQUENCE [LARGE SCALE GENOMIC DNA]</scope>
    <source>
        <strain evidence="9 10">DSM 43889</strain>
    </source>
</reference>
<evidence type="ECO:0000256" key="3">
    <source>
        <dbReference type="ARBA" id="ARBA00022448"/>
    </source>
</evidence>
<keyword evidence="4" id="KW-1003">Cell membrane</keyword>
<feature type="transmembrane region" description="Helical" evidence="8">
    <location>
        <begin position="65"/>
        <end position="87"/>
    </location>
</feature>
<dbReference type="EMBL" id="AUBJ02000001">
    <property type="protein sequence ID" value="MCP2333228.1"/>
    <property type="molecule type" value="Genomic_DNA"/>
</dbReference>
<keyword evidence="3" id="KW-0813">Transport</keyword>
<dbReference type="InterPro" id="IPR038770">
    <property type="entry name" value="Na+/solute_symporter_sf"/>
</dbReference>
<feature type="transmembrane region" description="Helical" evidence="8">
    <location>
        <begin position="96"/>
        <end position="117"/>
    </location>
</feature>
<dbReference type="Pfam" id="PF03547">
    <property type="entry name" value="Mem_trans"/>
    <property type="match status" value="2"/>
</dbReference>
<dbReference type="Proteomes" id="UP000791080">
    <property type="component" value="Unassembled WGS sequence"/>
</dbReference>
<dbReference type="Gene3D" id="1.20.1530.20">
    <property type="match status" value="1"/>
</dbReference>
<reference evidence="9 10" key="2">
    <citation type="submission" date="2022-06" db="EMBL/GenBank/DDBJ databases">
        <title>Genomic Encyclopedia of Type Strains, Phase I: the one thousand microbial genomes (KMG-I) project.</title>
        <authorList>
            <person name="Kyrpides N."/>
        </authorList>
    </citation>
    <scope>NUCLEOTIDE SEQUENCE [LARGE SCALE GENOMIC DNA]</scope>
    <source>
        <strain evidence="9 10">DSM 43889</strain>
    </source>
</reference>
<comment type="subcellular location">
    <subcellularLocation>
        <location evidence="1">Cell membrane</location>
        <topology evidence="1">Multi-pass membrane protein</topology>
    </subcellularLocation>
</comment>
<evidence type="ECO:0000256" key="4">
    <source>
        <dbReference type="ARBA" id="ARBA00022475"/>
    </source>
</evidence>
<evidence type="ECO:0000313" key="10">
    <source>
        <dbReference type="Proteomes" id="UP000791080"/>
    </source>
</evidence>
<proteinExistence type="inferred from homology"/>